<evidence type="ECO:0000313" key="2">
    <source>
        <dbReference type="Proteomes" id="UP000002753"/>
    </source>
</evidence>
<dbReference type="STRING" id="226230.J5P6N0"/>
<comment type="caution">
    <text evidence="1">The sequence shown here is derived from an EMBL/GenBank/DDBJ whole genome shotgun (WGS) entry which is preliminary data.</text>
</comment>
<accession>J5P6N0</accession>
<dbReference type="HOGENOM" id="CLU_097630_1_0_1"/>
<dbReference type="InterPro" id="IPR011012">
    <property type="entry name" value="Longin-like_dom_sf"/>
</dbReference>
<dbReference type="AlphaFoldDB" id="J5P6N0"/>
<name>J5P6N0_SACK1</name>
<organism evidence="1 2">
    <name type="scientific">Saccharomyces kudriavzevii (strain ATCC MYA-4449 / AS 2.2408 / CBS 8840 / NBRC 1802 / NCYC 2889)</name>
    <name type="common">Yeast</name>
    <dbReference type="NCBI Taxonomy" id="226230"/>
    <lineage>
        <taxon>Eukaryota</taxon>
        <taxon>Fungi</taxon>
        <taxon>Dikarya</taxon>
        <taxon>Ascomycota</taxon>
        <taxon>Saccharomycotina</taxon>
        <taxon>Saccharomycetes</taxon>
        <taxon>Saccharomycetales</taxon>
        <taxon>Saccharomycetaceae</taxon>
        <taxon>Saccharomyces</taxon>
    </lineage>
</organism>
<protein>
    <submittedName>
        <fullName evidence="1">TCA17-like protein</fullName>
    </submittedName>
</protein>
<dbReference type="GO" id="GO:0005737">
    <property type="term" value="C:cytoplasm"/>
    <property type="evidence" value="ECO:0007669"/>
    <property type="project" value="GOC"/>
</dbReference>
<dbReference type="InterPro" id="IPR006722">
    <property type="entry name" value="Sedlin"/>
</dbReference>
<proteinExistence type="predicted"/>
<gene>
    <name evidence="1" type="primary">YEL048C</name>
    <name evidence="1" type="ORF">SKUD_193107</name>
</gene>
<dbReference type="Pfam" id="PF04628">
    <property type="entry name" value="Sedlin_N"/>
    <property type="match status" value="1"/>
</dbReference>
<evidence type="ECO:0000313" key="1">
    <source>
        <dbReference type="EMBL" id="EJT41413.1"/>
    </source>
</evidence>
<dbReference type="SUPFAM" id="SSF64356">
    <property type="entry name" value="SNARE-like"/>
    <property type="match status" value="1"/>
</dbReference>
<dbReference type="GO" id="GO:0006888">
    <property type="term" value="P:endoplasmic reticulum to Golgi vesicle-mediated transport"/>
    <property type="evidence" value="ECO:0007669"/>
    <property type="project" value="InterPro"/>
</dbReference>
<sequence>MMSLVPCFISLIDAFNKPILIYVPRKAENEVNDVLKYNVLSNISLDYFESSLIKWTSLDSKPSLKSIFQLEGISVFGMLIKQTGLKIVIGFEQTILNGGDDELKTIDQIFETVRRIYVRVKCNPLLTDGDEVTAVKSLERKFDEIFISADVEL</sequence>
<keyword evidence="2" id="KW-1185">Reference proteome</keyword>
<dbReference type="EMBL" id="AACI03002028">
    <property type="protein sequence ID" value="EJT41413.1"/>
    <property type="molecule type" value="Genomic_DNA"/>
</dbReference>
<dbReference type="Proteomes" id="UP000002753">
    <property type="component" value="Unassembled WGS sequence"/>
</dbReference>
<dbReference type="GO" id="GO:0032991">
    <property type="term" value="C:protein-containing complex"/>
    <property type="evidence" value="ECO:0007669"/>
    <property type="project" value="UniProtKB-ARBA"/>
</dbReference>
<reference evidence="2" key="2">
    <citation type="journal article" date="2011" name="G3 (Bethesda)">
        <title>The awesome power of yeast evolutionary genetics: New genome sequences and strain resources for the Saccharomyces sensu stricto genus.</title>
        <authorList>
            <person name="Scannell D.R."/>
            <person name="Zill O.A."/>
            <person name="Rokas A."/>
            <person name="Payen C."/>
            <person name="Dunham M.J."/>
            <person name="Eisen M.B."/>
            <person name="Rine J."/>
            <person name="Johnston M."/>
            <person name="Hittinger C.T."/>
        </authorList>
    </citation>
    <scope>GENOME REANNOTATION</scope>
    <source>
        <strain evidence="2">ATCC MYA-4449 / AS 2.2408 / CBS 8840 / NBRC 1802 / NCYC 2889</strain>
    </source>
</reference>
<dbReference type="Gene3D" id="3.30.450.70">
    <property type="match status" value="1"/>
</dbReference>
<reference evidence="1 2" key="1">
    <citation type="journal article" date="2003" name="Science">
        <title>Finding functional features in Saccharomyces genomes by phylogenetic footprinting.</title>
        <authorList>
            <person name="Cliften P.F."/>
            <person name="Sudarsanam P."/>
            <person name="Desikan A."/>
            <person name="Fulton L."/>
            <person name="Fulton B."/>
            <person name="Majors J."/>
            <person name="Waterston R."/>
            <person name="Cohen B.A."/>
            <person name="Johnston M."/>
        </authorList>
    </citation>
    <scope>NUCLEOTIDE SEQUENCE [LARGE SCALE GENOMIC DNA]</scope>
    <source>
        <strain evidence="2">ATCC MYA-4449 / AS 2.2408 / CBS 8840 / NBRC 1802 / NCYC 2889</strain>
    </source>
</reference>